<feature type="domain" description="NAD-dependent epimerase/dehydratase" evidence="1">
    <location>
        <begin position="13"/>
        <end position="197"/>
    </location>
</feature>
<evidence type="ECO:0000259" key="1">
    <source>
        <dbReference type="Pfam" id="PF01370"/>
    </source>
</evidence>
<accession>A0ABY9X081</accession>
<keyword evidence="3" id="KW-1185">Reference proteome</keyword>
<dbReference type="RefSeq" id="WP_395806465.1">
    <property type="nucleotide sequence ID" value="NZ_CP043494.1"/>
</dbReference>
<dbReference type="SUPFAM" id="SSF51735">
    <property type="entry name" value="NAD(P)-binding Rossmann-fold domains"/>
    <property type="match status" value="1"/>
</dbReference>
<dbReference type="Gene3D" id="3.40.50.720">
    <property type="entry name" value="NAD(P)-binding Rossmann-like Domain"/>
    <property type="match status" value="1"/>
</dbReference>
<evidence type="ECO:0000313" key="3">
    <source>
        <dbReference type="Proteomes" id="UP001611383"/>
    </source>
</evidence>
<dbReference type="Proteomes" id="UP001611383">
    <property type="component" value="Chromosome"/>
</dbReference>
<dbReference type="EMBL" id="CP043494">
    <property type="protein sequence ID" value="WNG48807.1"/>
    <property type="molecule type" value="Genomic_DNA"/>
</dbReference>
<protein>
    <submittedName>
        <fullName evidence="2">NAD-dependent epimerase/dehydratase family protein</fullName>
    </submittedName>
</protein>
<reference evidence="2 3" key="1">
    <citation type="submission" date="2019-08" db="EMBL/GenBank/DDBJ databases">
        <title>Archangium and Cystobacter genomes.</title>
        <authorList>
            <person name="Chen I.-C.K."/>
            <person name="Wielgoss S."/>
        </authorList>
    </citation>
    <scope>NUCLEOTIDE SEQUENCE [LARGE SCALE GENOMIC DNA]</scope>
    <source>
        <strain evidence="2 3">Cbm 6</strain>
    </source>
</reference>
<proteinExistence type="predicted"/>
<name>A0ABY9X081_9BACT</name>
<dbReference type="Pfam" id="PF01370">
    <property type="entry name" value="Epimerase"/>
    <property type="match status" value="1"/>
</dbReference>
<dbReference type="InterPro" id="IPR036291">
    <property type="entry name" value="NAD(P)-bd_dom_sf"/>
</dbReference>
<organism evidence="2 3">
    <name type="scientific">Archangium minus</name>
    <dbReference type="NCBI Taxonomy" id="83450"/>
    <lineage>
        <taxon>Bacteria</taxon>
        <taxon>Pseudomonadati</taxon>
        <taxon>Myxococcota</taxon>
        <taxon>Myxococcia</taxon>
        <taxon>Myxococcales</taxon>
        <taxon>Cystobacterineae</taxon>
        <taxon>Archangiaceae</taxon>
        <taxon>Archangium</taxon>
    </lineage>
</organism>
<evidence type="ECO:0000313" key="2">
    <source>
        <dbReference type="EMBL" id="WNG48807.1"/>
    </source>
</evidence>
<gene>
    <name evidence="2" type="ORF">F0U60_35345</name>
</gene>
<dbReference type="InterPro" id="IPR001509">
    <property type="entry name" value="Epimerase_deHydtase"/>
</dbReference>
<sequence>MSVPSSGRAPRGVLVLGASTPVGERLCRVLLEDRALRTVMAVGLEPRERVYLPKDPRLSYHPVDLTHARPVHDLLFGTARDLEVDVVVHLALHRANDFGDRVHVQNVESLRWLLSLADRHPTLRRLVFRSHAEVYRVERGLPSVITEDHPLELSPDAPQWVRDRVEADLLACAQMGMAAGLELAVLRCAEVLAPNEGSQLHDYLSAPVCLRSAGFDPMLNVLSLEDATEALRLAVYAGGRQGIFNIPGADTLPLSTCIRLSGKLDVPAPGPLLAPLYEARRRLRGAQFSYRINRGRFHFAAVLDGSHARQRLGYEPHHRVTWPAGR</sequence>